<protein>
    <submittedName>
        <fullName evidence="1 2">Tail protein X</fullName>
    </submittedName>
</protein>
<dbReference type="EMBL" id="CP123523">
    <property type="protein sequence ID" value="WGM06437.1"/>
    <property type="molecule type" value="Genomic_DNA"/>
</dbReference>
<dbReference type="Proteomes" id="UP000295134">
    <property type="component" value="Chromosome"/>
</dbReference>
<evidence type="ECO:0000313" key="1">
    <source>
        <dbReference type="EMBL" id="QBY42295.1"/>
    </source>
</evidence>
<sequence length="75" mass="8306">MMSADTPAVMIHTTREGERWDTLAHHYYGDPFGYGRIIMANPQVAITASLPAGVQLLIPIIAADDTEENTPPWLR</sequence>
<organism evidence="1 3">
    <name type="scientific">Arsenophonus nasoniae</name>
    <name type="common">son-killer infecting Nasonia vitripennis</name>
    <dbReference type="NCBI Taxonomy" id="638"/>
    <lineage>
        <taxon>Bacteria</taxon>
        <taxon>Pseudomonadati</taxon>
        <taxon>Pseudomonadota</taxon>
        <taxon>Gammaproteobacteria</taxon>
        <taxon>Enterobacterales</taxon>
        <taxon>Morganellaceae</taxon>
        <taxon>Arsenophonus</taxon>
    </lineage>
</organism>
<accession>A0A4P7KQP3</accession>
<dbReference type="InterPro" id="IPR008861">
    <property type="entry name" value="GpX-like"/>
</dbReference>
<proteinExistence type="predicted"/>
<keyword evidence="4" id="KW-1185">Reference proteome</keyword>
<evidence type="ECO:0000313" key="4">
    <source>
        <dbReference type="Proteomes" id="UP001177592"/>
    </source>
</evidence>
<name>A0A4P7KQP3_9GAMM</name>
<gene>
    <name evidence="1" type="ORF">ArsFIN_08400</name>
    <name evidence="2" type="ORF">QE258_03595</name>
</gene>
<evidence type="ECO:0000313" key="3">
    <source>
        <dbReference type="Proteomes" id="UP000295134"/>
    </source>
</evidence>
<dbReference type="KEGG" id="ans:ArsFIN_08400"/>
<evidence type="ECO:0000313" key="2">
    <source>
        <dbReference type="EMBL" id="WGM06437.1"/>
    </source>
</evidence>
<reference evidence="2" key="2">
    <citation type="submission" date="2023-04" db="EMBL/GenBank/DDBJ databases">
        <title>Genome dynamics across the evolutionary transition to endosymbiosis.</title>
        <authorList>
            <person name="Siozios S."/>
            <person name="Nadal-Jimenez P."/>
            <person name="Azagi T."/>
            <person name="Sprong H."/>
            <person name="Frost C.L."/>
            <person name="Parratt S.R."/>
            <person name="Taylor G."/>
            <person name="Brettell L."/>
            <person name="Lew K.C."/>
            <person name="Croft L."/>
            <person name="King K.C."/>
            <person name="Brockhurst M.A."/>
            <person name="Hypsa V."/>
            <person name="Novakova E."/>
            <person name="Darby A.C."/>
            <person name="Hurst G.D.D."/>
        </authorList>
    </citation>
    <scope>NUCLEOTIDE SEQUENCE</scope>
    <source>
        <strain evidence="2">ANv_CAN</strain>
    </source>
</reference>
<reference evidence="1 3" key="1">
    <citation type="submission" date="2019-03" db="EMBL/GenBank/DDBJ databases">
        <title>Long-read sequencing reveals hyperdense prophage content in a complex bacterial symbiont genome.</title>
        <authorList>
            <person name="Frost C.L."/>
            <person name="Siozios S."/>
            <person name="Nadal-Jimenez P."/>
            <person name="Brockhurst M.A."/>
            <person name="King K.C."/>
            <person name="Darby A.C."/>
            <person name="Hurst G.D.D."/>
        </authorList>
    </citation>
    <scope>NUCLEOTIDE SEQUENCE [LARGE SCALE GENOMIC DNA]</scope>
    <source>
        <strain evidence="1 3">FIN</strain>
    </source>
</reference>
<dbReference type="EMBL" id="CP038613">
    <property type="protein sequence ID" value="QBY42295.1"/>
    <property type="molecule type" value="Genomic_DNA"/>
</dbReference>
<dbReference type="Pfam" id="PF05489">
    <property type="entry name" value="Phage_tail_X"/>
    <property type="match status" value="1"/>
</dbReference>
<dbReference type="Proteomes" id="UP001177592">
    <property type="component" value="Chromosome"/>
</dbReference>
<dbReference type="AlphaFoldDB" id="A0A4P7KQP3"/>
<dbReference type="RefSeq" id="WP_026823819.1">
    <property type="nucleotide sequence ID" value="NZ_CP123523.1"/>
</dbReference>